<dbReference type="AlphaFoldDB" id="A0ABD3HH35"/>
<comment type="caution">
    <text evidence="1">The sequence shown here is derived from an EMBL/GenBank/DDBJ whole genome shotgun (WGS) entry which is preliminary data.</text>
</comment>
<organism evidence="1 2">
    <name type="scientific">Riccia sorocarpa</name>
    <dbReference type="NCBI Taxonomy" id="122646"/>
    <lineage>
        <taxon>Eukaryota</taxon>
        <taxon>Viridiplantae</taxon>
        <taxon>Streptophyta</taxon>
        <taxon>Embryophyta</taxon>
        <taxon>Marchantiophyta</taxon>
        <taxon>Marchantiopsida</taxon>
        <taxon>Marchantiidae</taxon>
        <taxon>Marchantiales</taxon>
        <taxon>Ricciaceae</taxon>
        <taxon>Riccia</taxon>
    </lineage>
</organism>
<evidence type="ECO:0000313" key="1">
    <source>
        <dbReference type="EMBL" id="KAL3690842.1"/>
    </source>
</evidence>
<keyword evidence="2" id="KW-1185">Reference proteome</keyword>
<name>A0ABD3HH35_9MARC</name>
<accession>A0ABD3HH35</accession>
<proteinExistence type="predicted"/>
<gene>
    <name evidence="1" type="ORF">R1sor_004493</name>
</gene>
<dbReference type="Proteomes" id="UP001633002">
    <property type="component" value="Unassembled WGS sequence"/>
</dbReference>
<evidence type="ECO:0000313" key="2">
    <source>
        <dbReference type="Proteomes" id="UP001633002"/>
    </source>
</evidence>
<protein>
    <submittedName>
        <fullName evidence="1">Uncharacterized protein</fullName>
    </submittedName>
</protein>
<reference evidence="1 2" key="1">
    <citation type="submission" date="2024-09" db="EMBL/GenBank/DDBJ databases">
        <title>Chromosome-scale assembly of Riccia sorocarpa.</title>
        <authorList>
            <person name="Paukszto L."/>
        </authorList>
    </citation>
    <scope>NUCLEOTIDE SEQUENCE [LARGE SCALE GENOMIC DNA]</scope>
    <source>
        <strain evidence="1">LP-2024</strain>
        <tissue evidence="1">Aerial parts of the thallus</tissue>
    </source>
</reference>
<sequence length="256" mass="27948">MNVSGGKSLEISKIASSRTLGEGELEWEAASQEGLRVRGCIVILRNLGFCRRLEIVVDRPSTDDLGLTGGLSGWLHRRKGHTMGALKLKRTDGGEMSSLQDFDEASKTVQSELQTDILNTPFFKLGQNTFKCCLAPVKPAKRNVIRVTRAGNGGLRVSRDSLLISSSGGGDFSQSPLRVLPSLEVVADIGNRLIEGTRKGCREDDVDHSLDRSSVRSSRFYTDFGSDLNDDSTLSCKRNMDTSPLQSFLMPPLVGR</sequence>
<dbReference type="EMBL" id="JBJQOH010000003">
    <property type="protein sequence ID" value="KAL3690842.1"/>
    <property type="molecule type" value="Genomic_DNA"/>
</dbReference>